<dbReference type="VEuPathDB" id="TriTrypDB:BSAL_94220"/>
<evidence type="ECO:0000313" key="2">
    <source>
        <dbReference type="Proteomes" id="UP000051952"/>
    </source>
</evidence>
<accession>A0A0S4KFP5</accession>
<keyword evidence="2" id="KW-1185">Reference proteome</keyword>
<evidence type="ECO:0000313" key="1">
    <source>
        <dbReference type="EMBL" id="CUI14509.1"/>
    </source>
</evidence>
<sequence length="542" mass="61236">MECALPVLSRAYWQEGYPQFLDAATYLKMLVESSNTFDFQRRVEYVCLSHPRHDLMPVCPFVDSTGQLLLSPALRGDPTGGKYVGEWQDVARDNLSLDELASMKSTAVRLRELSPYITRASHAVVRLFGYHAGCHDGDITSTTRLRVVPCTAFFVSPIHLLTARTNRFCAETNTYAYRFAFSSNTRASLGMLTPDVDLIECHEVPEQVAFLAETIRDIGVLVNDQRMPNGLQSTPWCDLMLLEVTNKDRHTRLDTQYLLPEMTSLDVVKGEPLFALHYPNQPSAEYLTETFGSRGYNSNVTENELRGQMWSYDTKMCSMGAVLEEINFQRVLKTNCTLLPGSRGAPILRNVYVDFDNDAAKRKSVGEDSAGLEFAATYCAMAIGRSRENVEKERDHIISMSTSDLARTESLGANMYNDCTPVHNTCLVLLYLKYVLPAITNEDHRLYISRFLHPYGVLVSRSILSQCHRKMLKDADDYNEYGMDFYEHHDLQSALQCFREGAKMFTTASIPNLTDFEIELRTALQTNVSAVVVAMKENPQPK</sequence>
<protein>
    <submittedName>
        <fullName evidence="1">Uncharacterized protein</fullName>
    </submittedName>
</protein>
<dbReference type="EMBL" id="CYKH01001364">
    <property type="protein sequence ID" value="CUI14509.1"/>
    <property type="molecule type" value="Genomic_DNA"/>
</dbReference>
<name>A0A0S4KFP5_BODSA</name>
<dbReference type="AlphaFoldDB" id="A0A0S4KFP5"/>
<dbReference type="Proteomes" id="UP000051952">
    <property type="component" value="Unassembled WGS sequence"/>
</dbReference>
<organism evidence="1 2">
    <name type="scientific">Bodo saltans</name>
    <name type="common">Flagellated protozoan</name>
    <dbReference type="NCBI Taxonomy" id="75058"/>
    <lineage>
        <taxon>Eukaryota</taxon>
        <taxon>Discoba</taxon>
        <taxon>Euglenozoa</taxon>
        <taxon>Kinetoplastea</taxon>
        <taxon>Metakinetoplastina</taxon>
        <taxon>Eubodonida</taxon>
        <taxon>Bodonidae</taxon>
        <taxon>Bodo</taxon>
    </lineage>
</organism>
<proteinExistence type="predicted"/>
<dbReference type="OrthoDB" id="10634109at2759"/>
<reference evidence="2" key="1">
    <citation type="submission" date="2015-09" db="EMBL/GenBank/DDBJ databases">
        <authorList>
            <consortium name="Pathogen Informatics"/>
        </authorList>
    </citation>
    <scope>NUCLEOTIDE SEQUENCE [LARGE SCALE GENOMIC DNA]</scope>
    <source>
        <strain evidence="2">Lake Konstanz</strain>
    </source>
</reference>
<gene>
    <name evidence="1" type="ORF">BSAL_94220</name>
</gene>